<feature type="compositionally biased region" description="Low complexity" evidence="1">
    <location>
        <begin position="144"/>
        <end position="158"/>
    </location>
</feature>
<proteinExistence type="predicted"/>
<feature type="compositionally biased region" description="Low complexity" evidence="1">
    <location>
        <begin position="79"/>
        <end position="88"/>
    </location>
</feature>
<evidence type="ECO:0000313" key="3">
    <source>
        <dbReference type="Proteomes" id="UP000267096"/>
    </source>
</evidence>
<keyword evidence="3" id="KW-1185">Reference proteome</keyword>
<dbReference type="OrthoDB" id="5876835at2759"/>
<evidence type="ECO:0000313" key="2">
    <source>
        <dbReference type="EMBL" id="VDK17593.1"/>
    </source>
</evidence>
<reference evidence="4" key="1">
    <citation type="submission" date="2017-02" db="UniProtKB">
        <authorList>
            <consortium name="WormBaseParasite"/>
        </authorList>
    </citation>
    <scope>IDENTIFICATION</scope>
</reference>
<organism evidence="4">
    <name type="scientific">Anisakis simplex</name>
    <name type="common">Herring worm</name>
    <dbReference type="NCBI Taxonomy" id="6269"/>
    <lineage>
        <taxon>Eukaryota</taxon>
        <taxon>Metazoa</taxon>
        <taxon>Ecdysozoa</taxon>
        <taxon>Nematoda</taxon>
        <taxon>Chromadorea</taxon>
        <taxon>Rhabditida</taxon>
        <taxon>Spirurina</taxon>
        <taxon>Ascaridomorpha</taxon>
        <taxon>Ascaridoidea</taxon>
        <taxon>Anisakidae</taxon>
        <taxon>Anisakis</taxon>
        <taxon>Anisakis simplex complex</taxon>
    </lineage>
</organism>
<feature type="region of interest" description="Disordered" evidence="1">
    <location>
        <begin position="1"/>
        <end position="163"/>
    </location>
</feature>
<gene>
    <name evidence="2" type="ORF">ASIM_LOCUS323</name>
</gene>
<dbReference type="WBParaSite" id="ASIM_0000041901-mRNA-1">
    <property type="protein sequence ID" value="ASIM_0000041901-mRNA-1"/>
    <property type="gene ID" value="ASIM_0000041901"/>
</dbReference>
<reference evidence="2 3" key="2">
    <citation type="submission" date="2018-11" db="EMBL/GenBank/DDBJ databases">
        <authorList>
            <consortium name="Pathogen Informatics"/>
        </authorList>
    </citation>
    <scope>NUCLEOTIDE SEQUENCE [LARGE SCALE GENOMIC DNA]</scope>
</reference>
<protein>
    <submittedName>
        <fullName evidence="4">Btz domain-containing protein</fullName>
    </submittedName>
</protein>
<feature type="compositionally biased region" description="Basic and acidic residues" evidence="1">
    <location>
        <begin position="68"/>
        <end position="77"/>
    </location>
</feature>
<feature type="compositionally biased region" description="Polar residues" evidence="1">
    <location>
        <begin position="266"/>
        <end position="276"/>
    </location>
</feature>
<dbReference type="Proteomes" id="UP000267096">
    <property type="component" value="Unassembled WGS sequence"/>
</dbReference>
<accession>A0A0M3IYU0</accession>
<evidence type="ECO:0000256" key="1">
    <source>
        <dbReference type="SAM" id="MobiDB-lite"/>
    </source>
</evidence>
<feature type="compositionally biased region" description="Basic and acidic residues" evidence="1">
    <location>
        <begin position="331"/>
        <end position="358"/>
    </location>
</feature>
<feature type="region of interest" description="Disordered" evidence="1">
    <location>
        <begin position="189"/>
        <end position="358"/>
    </location>
</feature>
<evidence type="ECO:0000313" key="4">
    <source>
        <dbReference type="WBParaSite" id="ASIM_0000041901-mRNA-1"/>
    </source>
</evidence>
<dbReference type="EMBL" id="UYRR01000168">
    <property type="protein sequence ID" value="VDK17593.1"/>
    <property type="molecule type" value="Genomic_DNA"/>
</dbReference>
<dbReference type="AlphaFoldDB" id="A0A0M3IYU0"/>
<name>A0A0M3IYU0_ANISI</name>
<sequence>MSELPPAGEGGSAALSEESKSRKPRPAVQLYRPGMMKGVDITKVGQSRTLPRTKPPKSQPITEITTNDPRKSEKLDEWSGSGRSNNRGGRAGRGRSRGGGKGDTIRSYNAADLDQRSEIASVCSNDDIQSEGGYKRRRRRRKSSGGSSSTSSTYRYESNSTITSSRCNINKEAVSNSPRQRLINNVKGFHSSSQSLFDRPPSSLGGRQYRNYNWNDEHSWRFNSKSPSKKQNRNEQFRGDGTVAADYNQKHFERNHRYSSYREQSRGSNNNKNTSRSNHDDRFVSAYEGSDMYASKRSGQQKRGGRGRGQQQSNGPFRSDRHAGSNSGSRNKSETRSGQRLDEEYRTDEEVFERPSEK</sequence>